<dbReference type="CDD" id="cd03441">
    <property type="entry name" value="R_hydratase_like"/>
    <property type="match status" value="1"/>
</dbReference>
<proteinExistence type="predicted"/>
<evidence type="ECO:0000259" key="1">
    <source>
        <dbReference type="Pfam" id="PF13452"/>
    </source>
</evidence>
<keyword evidence="2" id="KW-0614">Plasmid</keyword>
<evidence type="ECO:0000313" key="3">
    <source>
        <dbReference type="Proteomes" id="UP000184749"/>
    </source>
</evidence>
<dbReference type="AlphaFoldDB" id="A0A1L5NS43"/>
<name>A0A1L5NS43_9HYPH</name>
<sequence>MTTSIDISEVVGDLERRFGRPFVEKVEAGRVADFLGALEEPAADPTAPVPPLFLLSFARARRPQEVASSFGGVNAGDRFDFFVPVFIGDTITTLCEIGPIQPKTSAEREMLLIEILFTFTNQHGTVVARRTNKILRWRKSQS</sequence>
<reference evidence="2 3" key="1">
    <citation type="submission" date="2016-09" db="EMBL/GenBank/DDBJ databases">
        <title>The complete genome sequences of Rhizobium gallicum, symbiovars gallicum and phaseoli, symbionts associated to common bean (Phaseolus vulgaris).</title>
        <authorList>
            <person name="Bustos P."/>
            <person name="Santamaria R.I."/>
            <person name="Perez-Carrascal O.M."/>
            <person name="Juarez S."/>
            <person name="Lozano L."/>
            <person name="Martinez-Flores I."/>
            <person name="Martinez-Romero E."/>
            <person name="Cevallos M."/>
            <person name="Romero D."/>
            <person name="Davila G."/>
            <person name="Gonzalez V."/>
        </authorList>
    </citation>
    <scope>NUCLEOTIDE SEQUENCE [LARGE SCALE GENOMIC DNA]</scope>
    <source>
        <strain evidence="2 3">IE4872</strain>
        <plasmid evidence="3">prgalie4872d</plasmid>
    </source>
</reference>
<dbReference type="SUPFAM" id="SSF54637">
    <property type="entry name" value="Thioesterase/thiol ester dehydrase-isomerase"/>
    <property type="match status" value="1"/>
</dbReference>
<dbReference type="EMBL" id="CP017105">
    <property type="protein sequence ID" value="APO70692.1"/>
    <property type="molecule type" value="Genomic_DNA"/>
</dbReference>
<dbReference type="Gene3D" id="3.10.129.10">
    <property type="entry name" value="Hotdog Thioesterase"/>
    <property type="match status" value="1"/>
</dbReference>
<dbReference type="Pfam" id="PF13452">
    <property type="entry name" value="FAS1_DH_region"/>
    <property type="match status" value="1"/>
</dbReference>
<geneLocation type="plasmid" evidence="3">
    <name>prgalie4872d</name>
</geneLocation>
<accession>A0A1L5NS43</accession>
<gene>
    <name evidence="2" type="ORF">IE4872_PD00150</name>
</gene>
<dbReference type="OrthoDB" id="9796589at2"/>
<feature type="domain" description="FAS1-like dehydratase" evidence="1">
    <location>
        <begin position="47"/>
        <end position="129"/>
    </location>
</feature>
<organism evidence="2 3">
    <name type="scientific">Rhizobium gallicum</name>
    <dbReference type="NCBI Taxonomy" id="56730"/>
    <lineage>
        <taxon>Bacteria</taxon>
        <taxon>Pseudomonadati</taxon>
        <taxon>Pseudomonadota</taxon>
        <taxon>Alphaproteobacteria</taxon>
        <taxon>Hyphomicrobiales</taxon>
        <taxon>Rhizobiaceae</taxon>
        <taxon>Rhizobium/Agrobacterium group</taxon>
        <taxon>Rhizobium</taxon>
    </lineage>
</organism>
<dbReference type="RefSeq" id="WP_074071157.1">
    <property type="nucleotide sequence ID" value="NZ_CP017105.1"/>
</dbReference>
<evidence type="ECO:0000313" key="2">
    <source>
        <dbReference type="EMBL" id="APO70692.1"/>
    </source>
</evidence>
<dbReference type="InterPro" id="IPR039569">
    <property type="entry name" value="FAS1-like_DH_region"/>
</dbReference>
<protein>
    <submittedName>
        <fullName evidence="2">MaoC-like dehydratase domain-containing protein</fullName>
    </submittedName>
</protein>
<dbReference type="InterPro" id="IPR029069">
    <property type="entry name" value="HotDog_dom_sf"/>
</dbReference>
<dbReference type="Proteomes" id="UP000184749">
    <property type="component" value="Plasmid pRgalIE4872d"/>
</dbReference>